<reference evidence="1" key="2">
    <citation type="submission" date="2020-11" db="EMBL/GenBank/DDBJ databases">
        <authorList>
            <person name="McCartney M.A."/>
            <person name="Auch B."/>
            <person name="Kono T."/>
            <person name="Mallez S."/>
            <person name="Becker A."/>
            <person name="Gohl D.M."/>
            <person name="Silverstein K.A.T."/>
            <person name="Koren S."/>
            <person name="Bechman K.B."/>
            <person name="Herman A."/>
            <person name="Abrahante J.E."/>
            <person name="Garbe J."/>
        </authorList>
    </citation>
    <scope>NUCLEOTIDE SEQUENCE</scope>
    <source>
        <strain evidence="1">Duluth1</strain>
        <tissue evidence="1">Whole animal</tissue>
    </source>
</reference>
<dbReference type="EMBL" id="JAIWYP010000003">
    <property type="protein sequence ID" value="KAH3847697.1"/>
    <property type="molecule type" value="Genomic_DNA"/>
</dbReference>
<evidence type="ECO:0000313" key="2">
    <source>
        <dbReference type="Proteomes" id="UP000828390"/>
    </source>
</evidence>
<gene>
    <name evidence="1" type="ORF">DPMN_090028</name>
</gene>
<organism evidence="1 2">
    <name type="scientific">Dreissena polymorpha</name>
    <name type="common">Zebra mussel</name>
    <name type="synonym">Mytilus polymorpha</name>
    <dbReference type="NCBI Taxonomy" id="45954"/>
    <lineage>
        <taxon>Eukaryota</taxon>
        <taxon>Metazoa</taxon>
        <taxon>Spiralia</taxon>
        <taxon>Lophotrochozoa</taxon>
        <taxon>Mollusca</taxon>
        <taxon>Bivalvia</taxon>
        <taxon>Autobranchia</taxon>
        <taxon>Heteroconchia</taxon>
        <taxon>Euheterodonta</taxon>
        <taxon>Imparidentia</taxon>
        <taxon>Neoheterodontei</taxon>
        <taxon>Myida</taxon>
        <taxon>Dreissenoidea</taxon>
        <taxon>Dreissenidae</taxon>
        <taxon>Dreissena</taxon>
    </lineage>
</organism>
<dbReference type="AlphaFoldDB" id="A0A9D4QYQ2"/>
<proteinExistence type="predicted"/>
<reference evidence="1" key="1">
    <citation type="journal article" date="2019" name="bioRxiv">
        <title>The Genome of the Zebra Mussel, Dreissena polymorpha: A Resource for Invasive Species Research.</title>
        <authorList>
            <person name="McCartney M.A."/>
            <person name="Auch B."/>
            <person name="Kono T."/>
            <person name="Mallez S."/>
            <person name="Zhang Y."/>
            <person name="Obille A."/>
            <person name="Becker A."/>
            <person name="Abrahante J.E."/>
            <person name="Garbe J."/>
            <person name="Badalamenti J.P."/>
            <person name="Herman A."/>
            <person name="Mangelson H."/>
            <person name="Liachko I."/>
            <person name="Sullivan S."/>
            <person name="Sone E.D."/>
            <person name="Koren S."/>
            <person name="Silverstein K.A.T."/>
            <person name="Beckman K.B."/>
            <person name="Gohl D.M."/>
        </authorList>
    </citation>
    <scope>NUCLEOTIDE SEQUENCE</scope>
    <source>
        <strain evidence="1">Duluth1</strain>
        <tissue evidence="1">Whole animal</tissue>
    </source>
</reference>
<comment type="caution">
    <text evidence="1">The sequence shown here is derived from an EMBL/GenBank/DDBJ whole genome shotgun (WGS) entry which is preliminary data.</text>
</comment>
<evidence type="ECO:0000313" key="1">
    <source>
        <dbReference type="EMBL" id="KAH3847697.1"/>
    </source>
</evidence>
<sequence length="101" mass="11593">MRQKSSLSLHRLKRKRLKTSQTIRLVTPKCISSTAYHTGVCLQQITPVLTPIKSPFRSPLYKVSPPKKRAKKSISARALFEQQPCEKYAVAFMTLLNQIFF</sequence>
<accession>A0A9D4QYQ2</accession>
<keyword evidence="2" id="KW-1185">Reference proteome</keyword>
<protein>
    <submittedName>
        <fullName evidence="1">Uncharacterized protein</fullName>
    </submittedName>
</protein>
<name>A0A9D4QYQ2_DREPO</name>
<dbReference type="Proteomes" id="UP000828390">
    <property type="component" value="Unassembled WGS sequence"/>
</dbReference>